<evidence type="ECO:0000313" key="2">
    <source>
        <dbReference type="Proteomes" id="UP000034846"/>
    </source>
</evidence>
<dbReference type="EMBL" id="LCRD01000007">
    <property type="protein sequence ID" value="KKW30622.1"/>
    <property type="molecule type" value="Genomic_DNA"/>
</dbReference>
<proteinExistence type="predicted"/>
<reference evidence="1 2" key="1">
    <citation type="journal article" date="2015" name="Nature">
        <title>rRNA introns, odd ribosomes, and small enigmatic genomes across a large radiation of phyla.</title>
        <authorList>
            <person name="Brown C.T."/>
            <person name="Hug L.A."/>
            <person name="Thomas B.C."/>
            <person name="Sharon I."/>
            <person name="Castelle C.J."/>
            <person name="Singh A."/>
            <person name="Wilkins M.J."/>
            <person name="Williams K.H."/>
            <person name="Banfield J.F."/>
        </authorList>
    </citation>
    <scope>NUCLEOTIDE SEQUENCE [LARGE SCALE GENOMIC DNA]</scope>
</reference>
<comment type="caution">
    <text evidence="1">The sequence shown here is derived from an EMBL/GenBank/DDBJ whole genome shotgun (WGS) entry which is preliminary data.</text>
</comment>
<name>A0A0G1ZQY7_9BACT</name>
<sequence length="44" mass="4986">MCHEALEKLEFTLEVTQFFQGDLIEETLQIRGQPLALPSAHDDA</sequence>
<accession>A0A0G1ZQY7</accession>
<protein>
    <submittedName>
        <fullName evidence="1">Uncharacterized protein</fullName>
    </submittedName>
</protein>
<dbReference type="Proteomes" id="UP000034846">
    <property type="component" value="Unassembled WGS sequence"/>
</dbReference>
<dbReference type="AlphaFoldDB" id="A0A0G1ZQY7"/>
<evidence type="ECO:0000313" key="1">
    <source>
        <dbReference type="EMBL" id="KKW30622.1"/>
    </source>
</evidence>
<organism evidence="1 2">
    <name type="scientific">Candidatus Uhrbacteria bacterium GW2011_GWD2_52_7</name>
    <dbReference type="NCBI Taxonomy" id="1618989"/>
    <lineage>
        <taxon>Bacteria</taxon>
        <taxon>Candidatus Uhriibacteriota</taxon>
    </lineage>
</organism>
<gene>
    <name evidence="1" type="ORF">UY72_C0007G0019</name>
</gene>